<evidence type="ECO:0000256" key="2">
    <source>
        <dbReference type="SAM" id="Phobius"/>
    </source>
</evidence>
<dbReference type="InterPro" id="IPR011495">
    <property type="entry name" value="Sig_transdc_His_kin_sub2_dim/P"/>
</dbReference>
<evidence type="ECO:0000259" key="3">
    <source>
        <dbReference type="PROSITE" id="PS50109"/>
    </source>
</evidence>
<dbReference type="SUPFAM" id="SSF63829">
    <property type="entry name" value="Calcium-dependent phosphotriesterase"/>
    <property type="match status" value="1"/>
</dbReference>
<dbReference type="PROSITE" id="PS50109">
    <property type="entry name" value="HIS_KIN"/>
    <property type="match status" value="1"/>
</dbReference>
<evidence type="ECO:0000313" key="4">
    <source>
        <dbReference type="EMBL" id="SHK48295.1"/>
    </source>
</evidence>
<dbReference type="Proteomes" id="UP000184474">
    <property type="component" value="Unassembled WGS sequence"/>
</dbReference>
<dbReference type="SUPFAM" id="SSF50998">
    <property type="entry name" value="Quinoprotein alcohol dehydrogenase-like"/>
    <property type="match status" value="1"/>
</dbReference>
<protein>
    <submittedName>
        <fullName evidence="4">Two-component sensor histidine kinase, contains HisKA and HATPase domains</fullName>
    </submittedName>
</protein>
<dbReference type="InterPro" id="IPR036890">
    <property type="entry name" value="HATPase_C_sf"/>
</dbReference>
<dbReference type="Gene3D" id="2.60.40.10">
    <property type="entry name" value="Immunoglobulins"/>
    <property type="match status" value="1"/>
</dbReference>
<keyword evidence="2" id="KW-0472">Membrane</keyword>
<reference evidence="5" key="1">
    <citation type="submission" date="2016-11" db="EMBL/GenBank/DDBJ databases">
        <authorList>
            <person name="Varghese N."/>
            <person name="Submissions S."/>
        </authorList>
    </citation>
    <scope>NUCLEOTIDE SEQUENCE [LARGE SCALE GENOMIC DNA]</scope>
    <source>
        <strain evidence="5">DSM 26134</strain>
    </source>
</reference>
<dbReference type="InterPro" id="IPR005467">
    <property type="entry name" value="His_kinase_dom"/>
</dbReference>
<accession>A0A1M6SUC4</accession>
<dbReference type="SUPFAM" id="SSF55874">
    <property type="entry name" value="ATPase domain of HSP90 chaperone/DNA topoisomerase II/histidine kinase"/>
    <property type="match status" value="1"/>
</dbReference>
<keyword evidence="5" id="KW-1185">Reference proteome</keyword>
<keyword evidence="2" id="KW-1133">Transmembrane helix</keyword>
<keyword evidence="1" id="KW-0597">Phosphoprotein</keyword>
<dbReference type="InterPro" id="IPR011123">
    <property type="entry name" value="Y_Y_Y"/>
</dbReference>
<dbReference type="SMART" id="SM00387">
    <property type="entry name" value="HATPase_c"/>
    <property type="match status" value="1"/>
</dbReference>
<dbReference type="Pfam" id="PF07494">
    <property type="entry name" value="Reg_prop"/>
    <property type="match status" value="3"/>
</dbReference>
<feature type="domain" description="Histidine kinase" evidence="3">
    <location>
        <begin position="811"/>
        <end position="1002"/>
    </location>
</feature>
<dbReference type="Gene3D" id="2.130.10.10">
    <property type="entry name" value="YVTN repeat-like/Quinoprotein amine dehydrogenase"/>
    <property type="match status" value="2"/>
</dbReference>
<dbReference type="InterPro" id="IPR003594">
    <property type="entry name" value="HATPase_dom"/>
</dbReference>
<keyword evidence="2" id="KW-0812">Transmembrane</keyword>
<feature type="transmembrane region" description="Helical" evidence="2">
    <location>
        <begin position="748"/>
        <end position="768"/>
    </location>
</feature>
<keyword evidence="4" id="KW-0418">Kinase</keyword>
<dbReference type="Pfam" id="PF07495">
    <property type="entry name" value="Y_Y_Y"/>
    <property type="match status" value="1"/>
</dbReference>
<organism evidence="4 5">
    <name type="scientific">Reichenbachiella agariperforans</name>
    <dbReference type="NCBI Taxonomy" id="156994"/>
    <lineage>
        <taxon>Bacteria</taxon>
        <taxon>Pseudomonadati</taxon>
        <taxon>Bacteroidota</taxon>
        <taxon>Cytophagia</taxon>
        <taxon>Cytophagales</taxon>
        <taxon>Reichenbachiellaceae</taxon>
        <taxon>Reichenbachiella</taxon>
    </lineage>
</organism>
<dbReference type="PANTHER" id="PTHR43547:SF2">
    <property type="entry name" value="HYBRID SIGNAL TRANSDUCTION HISTIDINE KINASE C"/>
    <property type="match status" value="1"/>
</dbReference>
<proteinExistence type="predicted"/>
<dbReference type="PANTHER" id="PTHR43547">
    <property type="entry name" value="TWO-COMPONENT HISTIDINE KINASE"/>
    <property type="match status" value="1"/>
</dbReference>
<keyword evidence="4" id="KW-0808">Transferase</keyword>
<dbReference type="InterPro" id="IPR011047">
    <property type="entry name" value="Quinoprotein_ADH-like_sf"/>
</dbReference>
<dbReference type="InterPro" id="IPR013783">
    <property type="entry name" value="Ig-like_fold"/>
</dbReference>
<dbReference type="EMBL" id="FRAA01000005">
    <property type="protein sequence ID" value="SHK48295.1"/>
    <property type="molecule type" value="Genomic_DNA"/>
</dbReference>
<dbReference type="InterPro" id="IPR015943">
    <property type="entry name" value="WD40/YVTN_repeat-like_dom_sf"/>
</dbReference>
<dbReference type="InterPro" id="IPR011110">
    <property type="entry name" value="Reg_prop"/>
</dbReference>
<dbReference type="Pfam" id="PF02518">
    <property type="entry name" value="HATPase_c"/>
    <property type="match status" value="1"/>
</dbReference>
<sequence>MLGTCLGAVAGAQLDTLQINYIGQEEGMTQLNVQDVVQDDMDYLWFSTEDGLHRFNGLKMKVFSGNPLDSMSIPDDHNRGLLIVDDTLWIASNSKGIFALDLRSETFIRPFDELSNVISYKVFRLNDQYLLFSSSNAFHIYDRSIKTLKKVVHEEQGSENHVTALVRMSEGQAVLATLNGGLLVLDLKTLSVVGQQRLDPSAHNALLLHQEQLYVGTEQGLYTLDLSSGVADLIVPDQSINCIYPYENGELWLGTNEGLVIYDPVSKSVTQCVSKDQSGKVYFPVEIMTIYGDGKGNVWMGTAGEGLHHYNKYQKKFTSISLEMEGYTRDTKLSTFQFLPAEGEDSALWLGSTYNVLKYDYLTREFKHYKDDFPKSLIYALERDHNGDVWCGGFDGTGLLHYNAAQDRFEKAEVTGDIPNDKSVIDIRPLTSEKLLVSTWSSGMYIYDLTQKKFEGYLVDGQALNRARISFVDSQDNLWIGSDQGAYRIAELGEGVVHHYTEGTHPEAINSDRIFAINEDGNGNIWLGTSTGLTMLNLKTEDVHRYYRQEGFPNDFVYSVLIDAQDRVWMGTNKGIAVLDPSTDRFVHYSHKDGLQNDEFNGKAAYQDAYGNFYFGGVDGINVFHPEDIRINPYESKVHLESIELFNQPLPTNAIYQDRYAFGSDENVLTFKYAAINFLNPSKVNYSYWMDGFDKEWRPVTKSQSITYTNLSPGDYTFHIKATNDNGAWSEMGRQVSLTVIPPWYDQFWFKLTAVLATLLLAVGFYLYKSHTYRRNKERLELMVKESTGELRQALEVSESRQESIQFLMREMKHRVKNNLQIISSLLSLQALHLDNLDAIHTLQVARNRILTISYLENIMDSESEHIHVDKFTRDICENVLRLIASDESPTFETIYDLEPAEVTNFNITFYGLLINELLTNVSKYAFDNYEDTNRLSISCKVGGDWLVLVIADNGKGYRQEDIKQGSIGLDLVKDMVKQLKGEMTVDSHDGAKNVIKIPVSYGEA</sequence>
<evidence type="ECO:0000313" key="5">
    <source>
        <dbReference type="Proteomes" id="UP000184474"/>
    </source>
</evidence>
<dbReference type="STRING" id="156994.SAMN04488028_105157"/>
<gene>
    <name evidence="4" type="ORF">SAMN04488028_105157</name>
</gene>
<dbReference type="Pfam" id="PF07568">
    <property type="entry name" value="HisKA_2"/>
    <property type="match status" value="1"/>
</dbReference>
<dbReference type="AlphaFoldDB" id="A0A1M6SUC4"/>
<name>A0A1M6SUC4_REIAG</name>
<dbReference type="Gene3D" id="3.30.565.10">
    <property type="entry name" value="Histidine kinase-like ATPase, C-terminal domain"/>
    <property type="match status" value="1"/>
</dbReference>
<dbReference type="GO" id="GO:0000155">
    <property type="term" value="F:phosphorelay sensor kinase activity"/>
    <property type="evidence" value="ECO:0007669"/>
    <property type="project" value="TreeGrafter"/>
</dbReference>
<evidence type="ECO:0000256" key="1">
    <source>
        <dbReference type="ARBA" id="ARBA00022553"/>
    </source>
</evidence>